<dbReference type="Pfam" id="PF01797">
    <property type="entry name" value="Y1_Tnp"/>
    <property type="match status" value="1"/>
</dbReference>
<dbReference type="SMART" id="SM01321">
    <property type="entry name" value="Y1_Tnp"/>
    <property type="match status" value="1"/>
</dbReference>
<evidence type="ECO:0000259" key="1">
    <source>
        <dbReference type="SMART" id="SM01321"/>
    </source>
</evidence>
<evidence type="ECO:0000313" key="2">
    <source>
        <dbReference type="EMBL" id="MBJ6723487.1"/>
    </source>
</evidence>
<dbReference type="Proteomes" id="UP000636888">
    <property type="component" value="Unassembled WGS sequence"/>
</dbReference>
<sequence>MDCHHGSRLRKGRISLEGHVYLVTAVTHLRRPLFADFTAGRLVVHAMKYHADQGDALTLAFCVMPNHLHWLLALSGDKGLSKVVQSVKGYSAYRLRSHNSDCSEDTTKEAEPIWQQGFHDHAIRGEEHVVEAARYLVMNPVRAGIVSNIWQYPLWDAMWIE</sequence>
<name>A0A8J7LXP0_9BACT</name>
<feature type="domain" description="Transposase IS200-like" evidence="1">
    <location>
        <begin position="16"/>
        <end position="139"/>
    </location>
</feature>
<evidence type="ECO:0000313" key="3">
    <source>
        <dbReference type="Proteomes" id="UP000636888"/>
    </source>
</evidence>
<dbReference type="RefSeq" id="WP_199382335.1">
    <property type="nucleotide sequence ID" value="NZ_JAEMHM010000002.1"/>
</dbReference>
<dbReference type="SUPFAM" id="SSF143422">
    <property type="entry name" value="Transposase IS200-like"/>
    <property type="match status" value="1"/>
</dbReference>
<dbReference type="NCBIfam" id="NF047646">
    <property type="entry name" value="REP_Tyr_transpos"/>
    <property type="match status" value="1"/>
</dbReference>
<gene>
    <name evidence="2" type="ORF">JFN93_02085</name>
</gene>
<dbReference type="Gene3D" id="3.30.70.1290">
    <property type="entry name" value="Transposase IS200-like"/>
    <property type="match status" value="1"/>
</dbReference>
<dbReference type="InterPro" id="IPR002686">
    <property type="entry name" value="Transposase_17"/>
</dbReference>
<proteinExistence type="predicted"/>
<keyword evidence="3" id="KW-1185">Reference proteome</keyword>
<dbReference type="InterPro" id="IPR052715">
    <property type="entry name" value="RAYT_transposase"/>
</dbReference>
<protein>
    <submittedName>
        <fullName evidence="2">Transposase</fullName>
    </submittedName>
</protein>
<dbReference type="InterPro" id="IPR036515">
    <property type="entry name" value="Transposase_17_sf"/>
</dbReference>
<dbReference type="GO" id="GO:0004803">
    <property type="term" value="F:transposase activity"/>
    <property type="evidence" value="ECO:0007669"/>
    <property type="project" value="InterPro"/>
</dbReference>
<comment type="caution">
    <text evidence="2">The sequence shown here is derived from an EMBL/GenBank/DDBJ whole genome shotgun (WGS) entry which is preliminary data.</text>
</comment>
<dbReference type="GO" id="GO:0043565">
    <property type="term" value="F:sequence-specific DNA binding"/>
    <property type="evidence" value="ECO:0007669"/>
    <property type="project" value="TreeGrafter"/>
</dbReference>
<organism evidence="2 3">
    <name type="scientific">Geomesophilobacter sediminis</name>
    <dbReference type="NCBI Taxonomy" id="2798584"/>
    <lineage>
        <taxon>Bacteria</taxon>
        <taxon>Pseudomonadati</taxon>
        <taxon>Thermodesulfobacteriota</taxon>
        <taxon>Desulfuromonadia</taxon>
        <taxon>Geobacterales</taxon>
        <taxon>Geobacteraceae</taxon>
        <taxon>Geomesophilobacter</taxon>
    </lineage>
</organism>
<reference evidence="2" key="1">
    <citation type="submission" date="2020-12" db="EMBL/GenBank/DDBJ databases">
        <title>Geomonas sp. Red875, isolated from river sediment.</title>
        <authorList>
            <person name="Xu Z."/>
            <person name="Zhang Z."/>
            <person name="Masuda Y."/>
            <person name="Itoh H."/>
            <person name="Senoo K."/>
        </authorList>
    </citation>
    <scope>NUCLEOTIDE SEQUENCE</scope>
    <source>
        <strain evidence="2">Red875</strain>
    </source>
</reference>
<dbReference type="GO" id="GO:0006313">
    <property type="term" value="P:DNA transposition"/>
    <property type="evidence" value="ECO:0007669"/>
    <property type="project" value="InterPro"/>
</dbReference>
<accession>A0A8J7LXP0</accession>
<dbReference type="PANTHER" id="PTHR36966">
    <property type="entry name" value="REP-ASSOCIATED TYROSINE TRANSPOSASE"/>
    <property type="match status" value="1"/>
</dbReference>
<dbReference type="PANTHER" id="PTHR36966:SF1">
    <property type="entry name" value="REP-ASSOCIATED TYROSINE TRANSPOSASE"/>
    <property type="match status" value="1"/>
</dbReference>
<dbReference type="EMBL" id="JAEMHM010000002">
    <property type="protein sequence ID" value="MBJ6723487.1"/>
    <property type="molecule type" value="Genomic_DNA"/>
</dbReference>
<dbReference type="AlphaFoldDB" id="A0A8J7LXP0"/>